<name>A0ACD2ZX40_9AGAR</name>
<reference evidence="1 2" key="1">
    <citation type="journal article" date="2019" name="Nat. Ecol. Evol.">
        <title>Megaphylogeny resolves global patterns of mushroom evolution.</title>
        <authorList>
            <person name="Varga T."/>
            <person name="Krizsan K."/>
            <person name="Foldi C."/>
            <person name="Dima B."/>
            <person name="Sanchez-Garcia M."/>
            <person name="Sanchez-Ramirez S."/>
            <person name="Szollosi G.J."/>
            <person name="Szarkandi J.G."/>
            <person name="Papp V."/>
            <person name="Albert L."/>
            <person name="Andreopoulos W."/>
            <person name="Angelini C."/>
            <person name="Antonin V."/>
            <person name="Barry K.W."/>
            <person name="Bougher N.L."/>
            <person name="Buchanan P."/>
            <person name="Buyck B."/>
            <person name="Bense V."/>
            <person name="Catcheside P."/>
            <person name="Chovatia M."/>
            <person name="Cooper J."/>
            <person name="Damon W."/>
            <person name="Desjardin D."/>
            <person name="Finy P."/>
            <person name="Geml J."/>
            <person name="Haridas S."/>
            <person name="Hughes K."/>
            <person name="Justo A."/>
            <person name="Karasinski D."/>
            <person name="Kautmanova I."/>
            <person name="Kiss B."/>
            <person name="Kocsube S."/>
            <person name="Kotiranta H."/>
            <person name="LaButti K.M."/>
            <person name="Lechner B.E."/>
            <person name="Liimatainen K."/>
            <person name="Lipzen A."/>
            <person name="Lukacs Z."/>
            <person name="Mihaltcheva S."/>
            <person name="Morgado L.N."/>
            <person name="Niskanen T."/>
            <person name="Noordeloos M.E."/>
            <person name="Ohm R.A."/>
            <person name="Ortiz-Santana B."/>
            <person name="Ovrebo C."/>
            <person name="Racz N."/>
            <person name="Riley R."/>
            <person name="Savchenko A."/>
            <person name="Shiryaev A."/>
            <person name="Soop K."/>
            <person name="Spirin V."/>
            <person name="Szebenyi C."/>
            <person name="Tomsovsky M."/>
            <person name="Tulloss R.E."/>
            <person name="Uehling J."/>
            <person name="Grigoriev I.V."/>
            <person name="Vagvolgyi C."/>
            <person name="Papp T."/>
            <person name="Martin F.M."/>
            <person name="Miettinen O."/>
            <person name="Hibbett D.S."/>
            <person name="Nagy L.G."/>
        </authorList>
    </citation>
    <scope>NUCLEOTIDE SEQUENCE [LARGE SCALE GENOMIC DNA]</scope>
    <source>
        <strain evidence="1 2">NL-1719</strain>
    </source>
</reference>
<feature type="non-terminal residue" evidence="1">
    <location>
        <position position="1"/>
    </location>
</feature>
<dbReference type="EMBL" id="ML209777">
    <property type="protein sequence ID" value="TFK57990.1"/>
    <property type="molecule type" value="Genomic_DNA"/>
</dbReference>
<proteinExistence type="predicted"/>
<feature type="non-terminal residue" evidence="1">
    <location>
        <position position="171"/>
    </location>
</feature>
<keyword evidence="2" id="KW-1185">Reference proteome</keyword>
<sequence length="171" mass="19366">KKTRQWNRWQTEVIPQLIQPYLAVLASSDFLSSIPPVSFPLCTCGLTSPSISVTALSFASLQPLKIQLCSCLPSAPQQLISQALFPCAPVQPSLVVDLRLLEFASKVFLYISPNSTAWCKAMEDFLLGLGFRLSREDSIRRRFENALRWYTTLKHHSTRFLTKHIENDRPA</sequence>
<evidence type="ECO:0000313" key="2">
    <source>
        <dbReference type="Proteomes" id="UP000308600"/>
    </source>
</evidence>
<protein>
    <submittedName>
        <fullName evidence="1">Uncharacterized protein</fullName>
    </submittedName>
</protein>
<accession>A0ACD2ZX40</accession>
<dbReference type="Proteomes" id="UP000308600">
    <property type="component" value="Unassembled WGS sequence"/>
</dbReference>
<organism evidence="1 2">
    <name type="scientific">Pluteus cervinus</name>
    <dbReference type="NCBI Taxonomy" id="181527"/>
    <lineage>
        <taxon>Eukaryota</taxon>
        <taxon>Fungi</taxon>
        <taxon>Dikarya</taxon>
        <taxon>Basidiomycota</taxon>
        <taxon>Agaricomycotina</taxon>
        <taxon>Agaricomycetes</taxon>
        <taxon>Agaricomycetidae</taxon>
        <taxon>Agaricales</taxon>
        <taxon>Pluteineae</taxon>
        <taxon>Pluteaceae</taxon>
        <taxon>Pluteus</taxon>
    </lineage>
</organism>
<gene>
    <name evidence="1" type="ORF">BDN72DRAFT_743482</name>
</gene>
<evidence type="ECO:0000313" key="1">
    <source>
        <dbReference type="EMBL" id="TFK57990.1"/>
    </source>
</evidence>